<dbReference type="Pfam" id="PF02311">
    <property type="entry name" value="AraC_binding"/>
    <property type="match status" value="1"/>
</dbReference>
<dbReference type="eggNOG" id="COG2207">
    <property type="taxonomic scope" value="Bacteria"/>
</dbReference>
<sequence>MPAPHQSSTSSSRLYGMQERANHLDFDIRFEGARDVLARPHRHEYFQIQVSIEGGEQQLIGGAVRPFRAGHLSFVLPYRVHVVPHPVGARYAIVNFDQGFLWPELAVEPLDLEEVSVARHPELAPFLFQEYVDFTFDEADFARILRWLDELSALNRARGFATAGAIRGILLQLIALACQRHEGTLLEQAARHSGRSSRRDALQRVMRYVREHLSEEMSLNEAAAAAMLSPNYLAHLLKKQTDRTFTELVTERRLERAKELLLTSSVRIGDIAQQCGFSDADYFSRRFRQQIGVTPRQFRQGASAPAAAAAAVVTSSSP</sequence>
<keyword evidence="2" id="KW-0238">DNA-binding</keyword>
<evidence type="ECO:0000256" key="4">
    <source>
        <dbReference type="ARBA" id="ARBA00023163"/>
    </source>
</evidence>
<name>E6V7L8_VARPE</name>
<dbReference type="SUPFAM" id="SSF46689">
    <property type="entry name" value="Homeodomain-like"/>
    <property type="match status" value="2"/>
</dbReference>
<dbReference type="Proteomes" id="UP000008917">
    <property type="component" value="Chromosome"/>
</dbReference>
<dbReference type="EMBL" id="CP002417">
    <property type="protein sequence ID" value="ADU34940.1"/>
    <property type="molecule type" value="Genomic_DNA"/>
</dbReference>
<feature type="domain" description="HTH araC/xylS-type" evidence="5">
    <location>
        <begin position="203"/>
        <end position="301"/>
    </location>
</feature>
<evidence type="ECO:0000256" key="1">
    <source>
        <dbReference type="ARBA" id="ARBA00023015"/>
    </source>
</evidence>
<keyword evidence="1" id="KW-0805">Transcription regulation</keyword>
<dbReference type="STRING" id="595537.Varpa_0722"/>
<evidence type="ECO:0000313" key="6">
    <source>
        <dbReference type="EMBL" id="ADU34940.1"/>
    </source>
</evidence>
<reference evidence="7" key="1">
    <citation type="submission" date="2010-12" db="EMBL/GenBank/DDBJ databases">
        <title>Complete sequence of Variovorax paradoxus EPS.</title>
        <authorList>
            <consortium name="US DOE Joint Genome Institute"/>
            <person name="Lucas S."/>
            <person name="Copeland A."/>
            <person name="Lapidus A."/>
            <person name="Cheng J.-F."/>
            <person name="Goodwin L."/>
            <person name="Pitluck S."/>
            <person name="Teshima H."/>
            <person name="Detter J.C."/>
            <person name="Han C."/>
            <person name="Tapia R."/>
            <person name="Land M."/>
            <person name="Hauser L."/>
            <person name="Kyrpides N."/>
            <person name="Ivanova N."/>
            <person name="Ovchinnikova G."/>
            <person name="Orwin P."/>
            <person name="Han J.-I.G."/>
            <person name="Woyke T."/>
        </authorList>
    </citation>
    <scope>NUCLEOTIDE SEQUENCE [LARGE SCALE GENOMIC DNA]</scope>
    <source>
        <strain evidence="7">EPS</strain>
    </source>
</reference>
<dbReference type="KEGG" id="vpe:Varpa_0722"/>
<dbReference type="PROSITE" id="PS00041">
    <property type="entry name" value="HTH_ARAC_FAMILY_1"/>
    <property type="match status" value="1"/>
</dbReference>
<protein>
    <submittedName>
        <fullName evidence="6">Transcriptional regulator, AraC family</fullName>
    </submittedName>
</protein>
<dbReference type="InterPro" id="IPR018060">
    <property type="entry name" value="HTH_AraC"/>
</dbReference>
<dbReference type="Gene3D" id="1.10.10.60">
    <property type="entry name" value="Homeodomain-like"/>
    <property type="match status" value="2"/>
</dbReference>
<dbReference type="AlphaFoldDB" id="E6V7L8"/>
<dbReference type="GO" id="GO:0003700">
    <property type="term" value="F:DNA-binding transcription factor activity"/>
    <property type="evidence" value="ECO:0007669"/>
    <property type="project" value="InterPro"/>
</dbReference>
<accession>E6V7L8</accession>
<evidence type="ECO:0000256" key="3">
    <source>
        <dbReference type="ARBA" id="ARBA00023159"/>
    </source>
</evidence>
<dbReference type="InterPro" id="IPR009057">
    <property type="entry name" value="Homeodomain-like_sf"/>
</dbReference>
<dbReference type="GO" id="GO:0043565">
    <property type="term" value="F:sequence-specific DNA binding"/>
    <property type="evidence" value="ECO:0007669"/>
    <property type="project" value="InterPro"/>
</dbReference>
<keyword evidence="4" id="KW-0804">Transcription</keyword>
<reference evidence="6 7" key="2">
    <citation type="journal article" date="2013" name="Genome Announc.">
        <title>Genome of the Root-Associated Plant Growth-Promoting Bacterium Variovorax paradoxus Strain EPS.</title>
        <authorList>
            <person name="Han J.I."/>
            <person name="Spain J.C."/>
            <person name="Leadbetter J.R."/>
            <person name="Ovchinnikova G."/>
            <person name="Goodwin L.A."/>
            <person name="Han C.S."/>
            <person name="Woyke T."/>
            <person name="Davenport K.W."/>
            <person name="Orwin P.M."/>
        </authorList>
    </citation>
    <scope>NUCLEOTIDE SEQUENCE [LARGE SCALE GENOMIC DNA]</scope>
    <source>
        <strain evidence="6 7">EPS</strain>
    </source>
</reference>
<dbReference type="PANTHER" id="PTHR43280:SF2">
    <property type="entry name" value="HTH-TYPE TRANSCRIPTIONAL REGULATOR EXSA"/>
    <property type="match status" value="1"/>
</dbReference>
<evidence type="ECO:0000259" key="5">
    <source>
        <dbReference type="PROSITE" id="PS01124"/>
    </source>
</evidence>
<dbReference type="SUPFAM" id="SSF51215">
    <property type="entry name" value="Regulatory protein AraC"/>
    <property type="match status" value="1"/>
</dbReference>
<dbReference type="HOGENOM" id="CLU_000445_88_8_4"/>
<dbReference type="InterPro" id="IPR037923">
    <property type="entry name" value="HTH-like"/>
</dbReference>
<dbReference type="PROSITE" id="PS01124">
    <property type="entry name" value="HTH_ARAC_FAMILY_2"/>
    <property type="match status" value="1"/>
</dbReference>
<dbReference type="SMART" id="SM00342">
    <property type="entry name" value="HTH_ARAC"/>
    <property type="match status" value="1"/>
</dbReference>
<dbReference type="InterPro" id="IPR020449">
    <property type="entry name" value="Tscrpt_reg_AraC-type_HTH"/>
</dbReference>
<dbReference type="Pfam" id="PF12833">
    <property type="entry name" value="HTH_18"/>
    <property type="match status" value="1"/>
</dbReference>
<dbReference type="InterPro" id="IPR018062">
    <property type="entry name" value="HTH_AraC-typ_CS"/>
</dbReference>
<dbReference type="RefSeq" id="WP_013539185.1">
    <property type="nucleotide sequence ID" value="NC_014931.1"/>
</dbReference>
<keyword evidence="3" id="KW-0010">Activator</keyword>
<proteinExistence type="predicted"/>
<evidence type="ECO:0000313" key="7">
    <source>
        <dbReference type="Proteomes" id="UP000008917"/>
    </source>
</evidence>
<dbReference type="PANTHER" id="PTHR43280">
    <property type="entry name" value="ARAC-FAMILY TRANSCRIPTIONAL REGULATOR"/>
    <property type="match status" value="1"/>
</dbReference>
<dbReference type="PRINTS" id="PR00032">
    <property type="entry name" value="HTHARAC"/>
</dbReference>
<dbReference type="InterPro" id="IPR003313">
    <property type="entry name" value="AraC-bd"/>
</dbReference>
<evidence type="ECO:0000256" key="2">
    <source>
        <dbReference type="ARBA" id="ARBA00023125"/>
    </source>
</evidence>
<gene>
    <name evidence="6" type="ordered locus">Varpa_0722</name>
</gene>
<organism evidence="6 7">
    <name type="scientific">Variovorax paradoxus (strain EPS)</name>
    <dbReference type="NCBI Taxonomy" id="595537"/>
    <lineage>
        <taxon>Bacteria</taxon>
        <taxon>Pseudomonadati</taxon>
        <taxon>Pseudomonadota</taxon>
        <taxon>Betaproteobacteria</taxon>
        <taxon>Burkholderiales</taxon>
        <taxon>Comamonadaceae</taxon>
        <taxon>Variovorax</taxon>
    </lineage>
</organism>